<dbReference type="AlphaFoldDB" id="A0A5B0MMU5"/>
<proteinExistence type="predicted"/>
<gene>
    <name evidence="1" type="ORF">PGT21_031401</name>
</gene>
<comment type="caution">
    <text evidence="1">The sequence shown here is derived from an EMBL/GenBank/DDBJ whole genome shotgun (WGS) entry which is preliminary data.</text>
</comment>
<evidence type="ECO:0000313" key="1">
    <source>
        <dbReference type="EMBL" id="KAA1078235.1"/>
    </source>
</evidence>
<protein>
    <submittedName>
        <fullName evidence="1">Uncharacterized protein</fullName>
    </submittedName>
</protein>
<accession>A0A5B0MMU5</accession>
<reference evidence="1 2" key="1">
    <citation type="submission" date="2019-05" db="EMBL/GenBank/DDBJ databases">
        <title>Emergence of the Ug99 lineage of the wheat stem rust pathogen through somatic hybridization.</title>
        <authorList>
            <person name="Li F."/>
            <person name="Upadhyaya N.M."/>
            <person name="Sperschneider J."/>
            <person name="Matny O."/>
            <person name="Nguyen-Phuc H."/>
            <person name="Mago R."/>
            <person name="Raley C."/>
            <person name="Miller M.E."/>
            <person name="Silverstein K.A.T."/>
            <person name="Henningsen E."/>
            <person name="Hirsch C.D."/>
            <person name="Visser B."/>
            <person name="Pretorius Z.A."/>
            <person name="Steffenson B.J."/>
            <person name="Schwessinger B."/>
            <person name="Dodds P.N."/>
            <person name="Figueroa M."/>
        </authorList>
    </citation>
    <scope>NUCLEOTIDE SEQUENCE [LARGE SCALE GENOMIC DNA]</scope>
    <source>
        <strain evidence="1">21-0</strain>
    </source>
</reference>
<keyword evidence="2" id="KW-1185">Reference proteome</keyword>
<dbReference type="EMBL" id="VSWC01000144">
    <property type="protein sequence ID" value="KAA1078235.1"/>
    <property type="molecule type" value="Genomic_DNA"/>
</dbReference>
<evidence type="ECO:0000313" key="2">
    <source>
        <dbReference type="Proteomes" id="UP000324748"/>
    </source>
</evidence>
<sequence length="168" mass="18416">MRESLSASHVSPRQVFMAGQNWGDNLAGRTVWQLFQDSSVPNSIGLSPTDLRNSTVPGCLLPPEVTISNPSSLPHLGIRNPTGGRGAPHHRPIAGKTLPHAAELLSRSQLAYNRVTYLSALPGERTAQFTLARFPVINLSKIVHPAAFRKTKIEKTRKLQFFSSDLKD</sequence>
<dbReference type="Proteomes" id="UP000324748">
    <property type="component" value="Unassembled WGS sequence"/>
</dbReference>
<name>A0A5B0MMU5_PUCGR</name>
<organism evidence="1 2">
    <name type="scientific">Puccinia graminis f. sp. tritici</name>
    <dbReference type="NCBI Taxonomy" id="56615"/>
    <lineage>
        <taxon>Eukaryota</taxon>
        <taxon>Fungi</taxon>
        <taxon>Dikarya</taxon>
        <taxon>Basidiomycota</taxon>
        <taxon>Pucciniomycotina</taxon>
        <taxon>Pucciniomycetes</taxon>
        <taxon>Pucciniales</taxon>
        <taxon>Pucciniaceae</taxon>
        <taxon>Puccinia</taxon>
    </lineage>
</organism>